<evidence type="ECO:0000313" key="2">
    <source>
        <dbReference type="EMBL" id="VDP57662.1"/>
    </source>
</evidence>
<keyword evidence="3" id="KW-1185">Reference proteome</keyword>
<sequence>MRSKRNDIRISRKFVPNPGSLKTTKRDRHIRSISSAKSKSKNDDNDQDLTTTPSDKVPVVKGNRNSEVKSKNPAASNLGSSLKSRVMSDPKRKPTDTSDSRLALSEQKRKRSGAENYINKRFLYDVVEPPKRSRQKKFLHFTDRSTAALMAVSSANLLKKHKSKLSVSSQIPSDRDLFPRVKSRHGRRLKPKHEYSPSQSADEHSFDQPLSIDSSWKPIRKNKILSQATKSRSEHKSDTTNYLKHDKYNKEYYSSDEDREGNELEGILSSKTYYPDASCISTYSDMFSELQKPEQLIHGQNPDTMENHGRSESSRLKNRSNLRRVLSPSCNQKG</sequence>
<feature type="compositionally biased region" description="Basic residues" evidence="1">
    <location>
        <begin position="181"/>
        <end position="191"/>
    </location>
</feature>
<proteinExistence type="predicted"/>
<feature type="compositionally biased region" description="Basic and acidic residues" evidence="1">
    <location>
        <begin position="1"/>
        <end position="10"/>
    </location>
</feature>
<reference evidence="4" key="1">
    <citation type="submission" date="2016-06" db="UniProtKB">
        <authorList>
            <consortium name="WormBaseParasite"/>
        </authorList>
    </citation>
    <scope>IDENTIFICATION</scope>
</reference>
<evidence type="ECO:0000313" key="4">
    <source>
        <dbReference type="WBParaSite" id="SCUD_0001484801-mRNA-1"/>
    </source>
</evidence>
<accession>A0A183KII9</accession>
<evidence type="ECO:0000313" key="3">
    <source>
        <dbReference type="Proteomes" id="UP000279833"/>
    </source>
</evidence>
<feature type="region of interest" description="Disordered" evidence="1">
    <location>
        <begin position="292"/>
        <end position="334"/>
    </location>
</feature>
<evidence type="ECO:0000256" key="1">
    <source>
        <dbReference type="SAM" id="MobiDB-lite"/>
    </source>
</evidence>
<feature type="region of interest" description="Disordered" evidence="1">
    <location>
        <begin position="1"/>
        <end position="112"/>
    </location>
</feature>
<gene>
    <name evidence="2" type="ORF">SCUD_LOCUS14846</name>
</gene>
<dbReference type="EMBL" id="UZAK01037074">
    <property type="protein sequence ID" value="VDP57662.1"/>
    <property type="molecule type" value="Genomic_DNA"/>
</dbReference>
<dbReference type="Proteomes" id="UP000279833">
    <property type="component" value="Unassembled WGS sequence"/>
</dbReference>
<name>A0A183KII9_9TREM</name>
<protein>
    <submittedName>
        <fullName evidence="4">Ovule protein</fullName>
    </submittedName>
</protein>
<feature type="region of interest" description="Disordered" evidence="1">
    <location>
        <begin position="161"/>
        <end position="213"/>
    </location>
</feature>
<feature type="compositionally biased region" description="Basic and acidic residues" evidence="1">
    <location>
        <begin position="305"/>
        <end position="315"/>
    </location>
</feature>
<dbReference type="WBParaSite" id="SCUD_0001484801-mRNA-1">
    <property type="protein sequence ID" value="SCUD_0001484801-mRNA-1"/>
    <property type="gene ID" value="SCUD_0001484801"/>
</dbReference>
<dbReference type="AlphaFoldDB" id="A0A183KII9"/>
<feature type="compositionally biased region" description="Basic and acidic residues" evidence="1">
    <location>
        <begin position="86"/>
        <end position="99"/>
    </location>
</feature>
<dbReference type="STRING" id="6186.A0A183KII9"/>
<organism evidence="4">
    <name type="scientific">Schistosoma curassoni</name>
    <dbReference type="NCBI Taxonomy" id="6186"/>
    <lineage>
        <taxon>Eukaryota</taxon>
        <taxon>Metazoa</taxon>
        <taxon>Spiralia</taxon>
        <taxon>Lophotrochozoa</taxon>
        <taxon>Platyhelminthes</taxon>
        <taxon>Trematoda</taxon>
        <taxon>Digenea</taxon>
        <taxon>Strigeidida</taxon>
        <taxon>Schistosomatoidea</taxon>
        <taxon>Schistosomatidae</taxon>
        <taxon>Schistosoma</taxon>
    </lineage>
</organism>
<reference evidence="2 3" key="2">
    <citation type="submission" date="2018-11" db="EMBL/GenBank/DDBJ databases">
        <authorList>
            <consortium name="Pathogen Informatics"/>
        </authorList>
    </citation>
    <scope>NUCLEOTIDE SEQUENCE [LARGE SCALE GENOMIC DNA]</scope>
    <source>
        <strain evidence="2">Dakar</strain>
        <strain evidence="3">Dakar, Senegal</strain>
    </source>
</reference>
<feature type="compositionally biased region" description="Polar residues" evidence="1">
    <location>
        <begin position="73"/>
        <end position="83"/>
    </location>
</feature>